<keyword evidence="1" id="KW-1133">Transmembrane helix</keyword>
<reference evidence="2 3" key="1">
    <citation type="journal article" date="2022" name="Nat. Ecol. Evol.">
        <title>A masculinizing supergene underlies an exaggerated male reproductive morph in a spider.</title>
        <authorList>
            <person name="Hendrickx F."/>
            <person name="De Corte Z."/>
            <person name="Sonet G."/>
            <person name="Van Belleghem S.M."/>
            <person name="Kostlbacher S."/>
            <person name="Vangestel C."/>
        </authorList>
    </citation>
    <scope>NUCLEOTIDE SEQUENCE [LARGE SCALE GENOMIC DNA]</scope>
    <source>
        <strain evidence="2">W744_W776</strain>
    </source>
</reference>
<feature type="transmembrane region" description="Helical" evidence="1">
    <location>
        <begin position="332"/>
        <end position="352"/>
    </location>
</feature>
<keyword evidence="1" id="KW-0472">Membrane</keyword>
<keyword evidence="1" id="KW-0812">Transmembrane</keyword>
<dbReference type="EMBL" id="JAFNEN010000152">
    <property type="protein sequence ID" value="KAG8191789.1"/>
    <property type="molecule type" value="Genomic_DNA"/>
</dbReference>
<keyword evidence="3" id="KW-1185">Reference proteome</keyword>
<evidence type="ECO:0000256" key="1">
    <source>
        <dbReference type="SAM" id="Phobius"/>
    </source>
</evidence>
<evidence type="ECO:0000313" key="3">
    <source>
        <dbReference type="Proteomes" id="UP000827092"/>
    </source>
</evidence>
<proteinExistence type="predicted"/>
<name>A0AAV6V540_9ARAC</name>
<evidence type="ECO:0008006" key="4">
    <source>
        <dbReference type="Google" id="ProtNLM"/>
    </source>
</evidence>
<dbReference type="Proteomes" id="UP000827092">
    <property type="component" value="Unassembled WGS sequence"/>
</dbReference>
<accession>A0AAV6V540</accession>
<comment type="caution">
    <text evidence="2">The sequence shown here is derived from an EMBL/GenBank/DDBJ whole genome shotgun (WGS) entry which is preliminary data.</text>
</comment>
<protein>
    <recommendedName>
        <fullName evidence="4">MATH domain-containing protein</fullName>
    </recommendedName>
</protein>
<gene>
    <name evidence="2" type="ORF">JTE90_026824</name>
</gene>
<dbReference type="AlphaFoldDB" id="A0AAV6V540"/>
<evidence type="ECO:0000313" key="2">
    <source>
        <dbReference type="EMBL" id="KAG8191789.1"/>
    </source>
</evidence>
<sequence>MSKAENLQCVPEREFLARWRIKNASMFGIKENQSEISPTFKVPFLGNTKWYLKLLFRLPGKRNIMCFLWRNTDDEGPEYVKVYYSISVGSSYSAELQTFSKNSRSFNPRLIDQDEFHEKVFRGNSKDVLQIECRLWPDSGTEVLIPTSPYPVGIEMVTTIQKETRSIFQKIPDFSKFREGQVIAFHLDSAESADSVPKLICRLWMKQQTTKVLLHEAADNLQFDIMLKCNVRLLDAFGVRHSLYHGSAVFHERSTNTMNFHFALSNEQLMEKKDLYLPGDELLLHWEFAYTSNKNIASFVERTLYDETSDLQVKRELKWGIYLERKYNEHRLFFRLLAFLAVVLSVLPHLLYDNTL</sequence>
<organism evidence="2 3">
    <name type="scientific">Oedothorax gibbosus</name>
    <dbReference type="NCBI Taxonomy" id="931172"/>
    <lineage>
        <taxon>Eukaryota</taxon>
        <taxon>Metazoa</taxon>
        <taxon>Ecdysozoa</taxon>
        <taxon>Arthropoda</taxon>
        <taxon>Chelicerata</taxon>
        <taxon>Arachnida</taxon>
        <taxon>Araneae</taxon>
        <taxon>Araneomorphae</taxon>
        <taxon>Entelegynae</taxon>
        <taxon>Araneoidea</taxon>
        <taxon>Linyphiidae</taxon>
        <taxon>Erigoninae</taxon>
        <taxon>Oedothorax</taxon>
    </lineage>
</organism>